<dbReference type="InterPro" id="IPR011683">
    <property type="entry name" value="Glyco_hydro_53"/>
</dbReference>
<proteinExistence type="inferred from homology"/>
<evidence type="ECO:0000256" key="6">
    <source>
        <dbReference type="RuleBase" id="RU361192"/>
    </source>
</evidence>
<evidence type="ECO:0000256" key="3">
    <source>
        <dbReference type="ARBA" id="ARBA00012556"/>
    </source>
</evidence>
<comment type="similarity">
    <text evidence="2 6">Belongs to the glycosyl hydrolase 53 family.</text>
</comment>
<evidence type="ECO:0000313" key="9">
    <source>
        <dbReference type="Proteomes" id="UP001139648"/>
    </source>
</evidence>
<evidence type="ECO:0000313" key="8">
    <source>
        <dbReference type="EMBL" id="MCP2356676.1"/>
    </source>
</evidence>
<dbReference type="EMBL" id="JAMZEB010000002">
    <property type="protein sequence ID" value="MCP2356676.1"/>
    <property type="molecule type" value="Genomic_DNA"/>
</dbReference>
<organism evidence="8 9">
    <name type="scientific">Nonomuraea thailandensis</name>
    <dbReference type="NCBI Taxonomy" id="1188745"/>
    <lineage>
        <taxon>Bacteria</taxon>
        <taxon>Bacillati</taxon>
        <taxon>Actinomycetota</taxon>
        <taxon>Actinomycetes</taxon>
        <taxon>Streptosporangiales</taxon>
        <taxon>Streptosporangiaceae</taxon>
        <taxon>Nonomuraea</taxon>
    </lineage>
</organism>
<dbReference type="GO" id="GO:0031218">
    <property type="term" value="F:arabinogalactan endo-1,4-beta-galactosidase activity"/>
    <property type="evidence" value="ECO:0007669"/>
    <property type="project" value="UniProtKB-EC"/>
</dbReference>
<dbReference type="EC" id="3.2.1.89" evidence="3 6"/>
<keyword evidence="9" id="KW-1185">Reference proteome</keyword>
<dbReference type="SUPFAM" id="SSF51445">
    <property type="entry name" value="(Trans)glycosidases"/>
    <property type="match status" value="1"/>
</dbReference>
<dbReference type="GO" id="GO:0015926">
    <property type="term" value="F:glucosidase activity"/>
    <property type="evidence" value="ECO:0007669"/>
    <property type="project" value="InterPro"/>
</dbReference>
<evidence type="ECO:0000256" key="7">
    <source>
        <dbReference type="SAM" id="MobiDB-lite"/>
    </source>
</evidence>
<accession>A0A9X2GD19</accession>
<comment type="catalytic activity">
    <reaction evidence="1 6">
        <text>The enzyme specifically hydrolyzes (1-&gt;4)-beta-D-galactosidic linkages in type I arabinogalactans.</text>
        <dbReference type="EC" id="3.2.1.89"/>
    </reaction>
</comment>
<keyword evidence="4 6" id="KW-0378">Hydrolase</keyword>
<evidence type="ECO:0000256" key="4">
    <source>
        <dbReference type="ARBA" id="ARBA00022801"/>
    </source>
</evidence>
<gene>
    <name evidence="8" type="ORF">HD597_003696</name>
</gene>
<dbReference type="GO" id="GO:0045490">
    <property type="term" value="P:pectin catabolic process"/>
    <property type="evidence" value="ECO:0007669"/>
    <property type="project" value="TreeGrafter"/>
</dbReference>
<feature type="region of interest" description="Disordered" evidence="7">
    <location>
        <begin position="1"/>
        <end position="27"/>
    </location>
</feature>
<evidence type="ECO:0000256" key="1">
    <source>
        <dbReference type="ARBA" id="ARBA00001695"/>
    </source>
</evidence>
<dbReference type="Pfam" id="PF07745">
    <property type="entry name" value="Glyco_hydro_53"/>
    <property type="match status" value="1"/>
</dbReference>
<protein>
    <recommendedName>
        <fullName evidence="3 6">Arabinogalactan endo-beta-1,4-galactanase</fullName>
        <ecNumber evidence="3 6">3.2.1.89</ecNumber>
    </recommendedName>
</protein>
<evidence type="ECO:0000256" key="2">
    <source>
        <dbReference type="ARBA" id="ARBA00010687"/>
    </source>
</evidence>
<dbReference type="AlphaFoldDB" id="A0A9X2GD19"/>
<comment type="caution">
    <text evidence="8">The sequence shown here is derived from an EMBL/GenBank/DDBJ whole genome shotgun (WGS) entry which is preliminary data.</text>
</comment>
<sequence length="508" mass="55642">MTAPSASAATSSPGQARDLVNPGFENPRLDGWKVTGRAAGVAAPGRTGNQALTLTGTGTVEQTVRVPDGIYTVSAWARSSGGQKSAYLFAGNGRTALPASGDWKQIVVRGLTVTRGKLTLGLRVDSRAATTVRLDDVEVVPAAEPYTFYKGGDITMLNWVEDSGGRYYDAGGHRRDPMDILRDNGVNIVRLRLYNGTGPDHPRIGHPGDHLPQGYQDENDMLDLARRAAEHGMAVQLTFHYSDYWSNGAIQDIPKDWREVTSLPEAEAIAKLEKYVYDYTKRIMLRMKAQGTTPAFVSLGNETAGGLLFPYGASYGQPDAFAKLARFYKAGHRAIKDVSPRSQVIIHLDAAGDDGKYEWYFGELEKQGVPFDLIGSSYYPYWTQKDIPTVLGFFERMYDRFGKKIMVMESGINWNPVTHDGIKGQLLDNGPVPYGETPEGQRDFLYELFAGLKSVRDGAVIGDLYWDPVMIPADGVGWQVGGDNVVSNTTLFDFDGRALPGLQAYADN</sequence>
<keyword evidence="5 6" id="KW-0326">Glycosidase</keyword>
<feature type="compositionally biased region" description="Low complexity" evidence="7">
    <location>
        <begin position="1"/>
        <end position="13"/>
    </location>
</feature>
<dbReference type="Proteomes" id="UP001139648">
    <property type="component" value="Unassembled WGS sequence"/>
</dbReference>
<dbReference type="InterPro" id="IPR017853">
    <property type="entry name" value="GH"/>
</dbReference>
<dbReference type="Gene3D" id="2.60.120.260">
    <property type="entry name" value="Galactose-binding domain-like"/>
    <property type="match status" value="1"/>
</dbReference>
<dbReference type="RefSeq" id="WP_253743748.1">
    <property type="nucleotide sequence ID" value="NZ_BAABKA010000063.1"/>
</dbReference>
<dbReference type="PANTHER" id="PTHR34983:SF1">
    <property type="entry name" value="ARABINOGALACTAN ENDO-BETA-1,4-GALACTANASE A"/>
    <property type="match status" value="1"/>
</dbReference>
<evidence type="ECO:0000256" key="5">
    <source>
        <dbReference type="ARBA" id="ARBA00023295"/>
    </source>
</evidence>
<dbReference type="PANTHER" id="PTHR34983">
    <property type="entry name" value="ARABINOGALACTAN ENDO-BETA-1,4-GALACTANASE A"/>
    <property type="match status" value="1"/>
</dbReference>
<reference evidence="8" key="1">
    <citation type="submission" date="2022-06" db="EMBL/GenBank/DDBJ databases">
        <title>Sequencing the genomes of 1000 actinobacteria strains.</title>
        <authorList>
            <person name="Klenk H.-P."/>
        </authorList>
    </citation>
    <scope>NUCLEOTIDE SEQUENCE</scope>
    <source>
        <strain evidence="8">DSM 46694</strain>
    </source>
</reference>
<name>A0A9X2GD19_9ACTN</name>
<dbReference type="Gene3D" id="3.20.20.80">
    <property type="entry name" value="Glycosidases"/>
    <property type="match status" value="1"/>
</dbReference>